<evidence type="ECO:0000313" key="1">
    <source>
        <dbReference type="EMBL" id="CAK9166075.1"/>
    </source>
</evidence>
<organism evidence="1 2">
    <name type="scientific">Ilex paraguariensis</name>
    <name type="common">yerba mate</name>
    <dbReference type="NCBI Taxonomy" id="185542"/>
    <lineage>
        <taxon>Eukaryota</taxon>
        <taxon>Viridiplantae</taxon>
        <taxon>Streptophyta</taxon>
        <taxon>Embryophyta</taxon>
        <taxon>Tracheophyta</taxon>
        <taxon>Spermatophyta</taxon>
        <taxon>Magnoliopsida</taxon>
        <taxon>eudicotyledons</taxon>
        <taxon>Gunneridae</taxon>
        <taxon>Pentapetalae</taxon>
        <taxon>asterids</taxon>
        <taxon>campanulids</taxon>
        <taxon>Aquifoliales</taxon>
        <taxon>Aquifoliaceae</taxon>
        <taxon>Ilex</taxon>
    </lineage>
</organism>
<accession>A0ABC8TEX9</accession>
<name>A0ABC8TEX9_9AQUA</name>
<sequence>PVYLRHGACHLLPGTHDSPRARNCLHGALARSALAWLSTLGTFVDTLYLCLPPLRPRLRYPCLPWHPKGLSLAYGAPGTFHLPMSPFPTPWPTTSLLPGALVNDALVRARASSGACHGTCARCGTHTCVCTPYGASWCHLT</sequence>
<dbReference type="EMBL" id="CAUOFW020004532">
    <property type="protein sequence ID" value="CAK9166075.1"/>
    <property type="molecule type" value="Genomic_DNA"/>
</dbReference>
<comment type="caution">
    <text evidence="1">The sequence shown here is derived from an EMBL/GenBank/DDBJ whole genome shotgun (WGS) entry which is preliminary data.</text>
</comment>
<evidence type="ECO:0000313" key="2">
    <source>
        <dbReference type="Proteomes" id="UP001642360"/>
    </source>
</evidence>
<protein>
    <submittedName>
        <fullName evidence="1">Uncharacterized protein</fullName>
    </submittedName>
</protein>
<proteinExistence type="predicted"/>
<keyword evidence="2" id="KW-1185">Reference proteome</keyword>
<reference evidence="1 2" key="1">
    <citation type="submission" date="2024-02" db="EMBL/GenBank/DDBJ databases">
        <authorList>
            <person name="Vignale AGUSTIN F."/>
            <person name="Sosa J E."/>
            <person name="Modenutti C."/>
        </authorList>
    </citation>
    <scope>NUCLEOTIDE SEQUENCE [LARGE SCALE GENOMIC DNA]</scope>
</reference>
<feature type="non-terminal residue" evidence="1">
    <location>
        <position position="1"/>
    </location>
</feature>
<dbReference type="AlphaFoldDB" id="A0ABC8TEX9"/>
<gene>
    <name evidence="1" type="ORF">ILEXP_LOCUS35283</name>
</gene>
<dbReference type="Proteomes" id="UP001642360">
    <property type="component" value="Unassembled WGS sequence"/>
</dbReference>